<dbReference type="PROSITE" id="PS00359">
    <property type="entry name" value="RIBOSOMAL_L11"/>
    <property type="match status" value="1"/>
</dbReference>
<dbReference type="InterPro" id="IPR020785">
    <property type="entry name" value="Ribosomal_uL11_CS"/>
</dbReference>
<keyword evidence="4 7" id="KW-0694">RNA-binding</keyword>
<dbReference type="Gene3D" id="3.30.1550.10">
    <property type="entry name" value="Ribosomal protein L11/L12, N-terminal domain"/>
    <property type="match status" value="1"/>
</dbReference>
<dbReference type="GO" id="GO:0005840">
    <property type="term" value="C:ribosome"/>
    <property type="evidence" value="ECO:0007669"/>
    <property type="project" value="UniProtKB-KW"/>
</dbReference>
<dbReference type="PANTHER" id="PTHR11661">
    <property type="entry name" value="60S RIBOSOMAL PROTEIN L12"/>
    <property type="match status" value="1"/>
</dbReference>
<dbReference type="InterPro" id="IPR006519">
    <property type="entry name" value="Ribosomal_uL11_bac-typ"/>
</dbReference>
<dbReference type="InterPro" id="IPR036769">
    <property type="entry name" value="Ribosomal_uL11_C_sf"/>
</dbReference>
<evidence type="ECO:0000256" key="9">
    <source>
        <dbReference type="RuleBase" id="RU003979"/>
    </source>
</evidence>
<feature type="domain" description="Large ribosomal subunit protein uL11 C-terminal" evidence="10">
    <location>
        <begin position="81"/>
        <end position="149"/>
    </location>
</feature>
<name>A0ABZ2U8G7_ASHYP</name>
<dbReference type="Pfam" id="PF03946">
    <property type="entry name" value="Ribosomal_L11_N"/>
    <property type="match status" value="1"/>
</dbReference>
<accession>A0ABZ2U8G7</accession>
<evidence type="ECO:0000313" key="12">
    <source>
        <dbReference type="EMBL" id="WYY26536.1"/>
    </source>
</evidence>
<protein>
    <recommendedName>
        <fullName evidence="7">Large ribosomal subunit protein uL11</fullName>
    </recommendedName>
</protein>
<evidence type="ECO:0000259" key="10">
    <source>
        <dbReference type="Pfam" id="PF00298"/>
    </source>
</evidence>
<evidence type="ECO:0000256" key="2">
    <source>
        <dbReference type="ARBA" id="ARBA00022481"/>
    </source>
</evidence>
<dbReference type="Gene3D" id="1.10.10.250">
    <property type="entry name" value="Ribosomal protein L11, C-terminal domain"/>
    <property type="match status" value="1"/>
</dbReference>
<dbReference type="HAMAP" id="MF_00736">
    <property type="entry name" value="Ribosomal_uL11"/>
    <property type="match status" value="1"/>
</dbReference>
<comment type="PTM">
    <text evidence="7 9">One or more lysine residues are methylated.</text>
</comment>
<reference evidence="12" key="1">
    <citation type="submission" date="2024-03" db="EMBL/GenBank/DDBJ databases">
        <title>The Complete Genome of 'Candidatus Phytoplasma fraxini' AshY1 from the Ash Yellows Group.</title>
        <authorList>
            <person name="Boehm J.W."/>
            <person name="Huettel B."/>
            <person name="Schneider B."/>
            <person name="Kube M."/>
        </authorList>
    </citation>
    <scope>NUCLEOTIDE SEQUENCE [LARGE SCALE GENOMIC DNA]</scope>
    <source>
        <strain evidence="12">AshY1</strain>
    </source>
</reference>
<gene>
    <name evidence="7" type="primary">rplK</name>
    <name evidence="12" type="ORF">AshY1_04240</name>
</gene>
<comment type="function">
    <text evidence="7 9">Forms part of the ribosomal stalk which helps the ribosome interact with GTP-bound translation factors.</text>
</comment>
<dbReference type="Proteomes" id="UP001484199">
    <property type="component" value="Chromosome"/>
</dbReference>
<keyword evidence="13" id="KW-1185">Reference proteome</keyword>
<comment type="similarity">
    <text evidence="1 7 8">Belongs to the universal ribosomal protein uL11 family.</text>
</comment>
<dbReference type="InterPro" id="IPR000911">
    <property type="entry name" value="Ribosomal_uL11"/>
</dbReference>
<dbReference type="NCBIfam" id="TIGR01632">
    <property type="entry name" value="L11_bact"/>
    <property type="match status" value="1"/>
</dbReference>
<dbReference type="SUPFAM" id="SSF46906">
    <property type="entry name" value="Ribosomal protein L11, C-terminal domain"/>
    <property type="match status" value="1"/>
</dbReference>
<evidence type="ECO:0000313" key="13">
    <source>
        <dbReference type="Proteomes" id="UP001484199"/>
    </source>
</evidence>
<dbReference type="InterPro" id="IPR020784">
    <property type="entry name" value="Ribosomal_uL11_N"/>
</dbReference>
<keyword evidence="6 7" id="KW-0687">Ribonucleoprotein</keyword>
<dbReference type="SMART" id="SM00649">
    <property type="entry name" value="RL11"/>
    <property type="match status" value="1"/>
</dbReference>
<comment type="subunit">
    <text evidence="7">Part of the ribosomal stalk of the 50S ribosomal subunit. Interacts with L10 and the large rRNA to form the base of the stalk. L10 forms an elongated spine to which L12 dimers bind in a sequential fashion forming a multimeric L10(L12)X complex.</text>
</comment>
<dbReference type="CDD" id="cd00349">
    <property type="entry name" value="Ribosomal_L11"/>
    <property type="match status" value="1"/>
</dbReference>
<dbReference type="EMBL" id="CP146843">
    <property type="protein sequence ID" value="WYY26536.1"/>
    <property type="molecule type" value="Genomic_DNA"/>
</dbReference>
<evidence type="ECO:0000256" key="3">
    <source>
        <dbReference type="ARBA" id="ARBA00022730"/>
    </source>
</evidence>
<proteinExistence type="inferred from homology"/>
<sequence>MRFLIATMAKITKKVVKTIELQIPAAKANPAPPVGPALGQAQVNIPLFCSRFNEETKDKIGFILPIKIHVYEDRTFDFFVKSPLSSDLLKKAANIQKGSSNSKKDKVATLTNQQIETIAKEKSADLNSYELEQACKIIKGTAASMGIVVID</sequence>
<dbReference type="InterPro" id="IPR036796">
    <property type="entry name" value="Ribosomal_uL11_N_sf"/>
</dbReference>
<dbReference type="PANTHER" id="PTHR11661:SF1">
    <property type="entry name" value="LARGE RIBOSOMAL SUBUNIT PROTEIN UL11M"/>
    <property type="match status" value="1"/>
</dbReference>
<keyword evidence="2 7" id="KW-0488">Methylation</keyword>
<dbReference type="InterPro" id="IPR020783">
    <property type="entry name" value="Ribosomal_uL11_C"/>
</dbReference>
<evidence type="ECO:0000256" key="7">
    <source>
        <dbReference type="HAMAP-Rule" id="MF_00736"/>
    </source>
</evidence>
<organism evidence="12 13">
    <name type="scientific">Ash yellows phytoplasma</name>
    <dbReference type="NCBI Taxonomy" id="35780"/>
    <lineage>
        <taxon>Bacteria</taxon>
        <taxon>Bacillati</taxon>
        <taxon>Mycoplasmatota</taxon>
        <taxon>Mollicutes</taxon>
        <taxon>Acholeplasmatales</taxon>
        <taxon>Acholeplasmataceae</taxon>
        <taxon>Candidatus Phytoplasma</taxon>
        <taxon>16SrVII (Ash yellows group)</taxon>
    </lineage>
</organism>
<evidence type="ECO:0000256" key="8">
    <source>
        <dbReference type="RuleBase" id="RU003978"/>
    </source>
</evidence>
<dbReference type="Pfam" id="PF00298">
    <property type="entry name" value="Ribosomal_L11"/>
    <property type="match status" value="1"/>
</dbReference>
<evidence type="ECO:0000256" key="5">
    <source>
        <dbReference type="ARBA" id="ARBA00022980"/>
    </source>
</evidence>
<keyword evidence="3 7" id="KW-0699">rRNA-binding</keyword>
<feature type="domain" description="Large ribosomal subunit protein uL11 N-terminal" evidence="11">
    <location>
        <begin position="19"/>
        <end position="76"/>
    </location>
</feature>
<dbReference type="SUPFAM" id="SSF54747">
    <property type="entry name" value="Ribosomal L11/L12e N-terminal domain"/>
    <property type="match status" value="1"/>
</dbReference>
<evidence type="ECO:0000259" key="11">
    <source>
        <dbReference type="Pfam" id="PF03946"/>
    </source>
</evidence>
<evidence type="ECO:0000256" key="6">
    <source>
        <dbReference type="ARBA" id="ARBA00023274"/>
    </source>
</evidence>
<evidence type="ECO:0000256" key="4">
    <source>
        <dbReference type="ARBA" id="ARBA00022884"/>
    </source>
</evidence>
<evidence type="ECO:0000256" key="1">
    <source>
        <dbReference type="ARBA" id="ARBA00010537"/>
    </source>
</evidence>
<keyword evidence="5 7" id="KW-0689">Ribosomal protein</keyword>